<organism evidence="3 4">
    <name type="scientific">Rhizobium tropici</name>
    <dbReference type="NCBI Taxonomy" id="398"/>
    <lineage>
        <taxon>Bacteria</taxon>
        <taxon>Pseudomonadati</taxon>
        <taxon>Pseudomonadota</taxon>
        <taxon>Alphaproteobacteria</taxon>
        <taxon>Hyphomicrobiales</taxon>
        <taxon>Rhizobiaceae</taxon>
        <taxon>Rhizobium/Agrobacterium group</taxon>
        <taxon>Rhizobium</taxon>
    </lineage>
</organism>
<sequence length="347" mass="37697">MFDRILKSGLIIAAMGLGSIFGAAVSPTAAADNPINLKISLWVPPTHPLVKSAQDWADSIAKDSGGTITASIFPAEQLGKAFDHYDMVRDGIADVGYVSPGYQPGRFPLINAAQLPFTIANAEGGTAAVDSWYRKYADKEMADTHFCLAFVHDPGSLHSVKKIVLPSDLKGLKVRPAQQTIGEMVTLLGGTNIQASAPESRDALERGIADAITFPWNSVFLFGIDKVTRYTLDVPLYTTAYTWSMNKDVYDNASPEQKKVFDAHCNTEWAVKLSSAWTAFEHAGRARMKAASGHEVVELTPEQIDLWRKAVAPLQSSWEKQVTAKGGDPKQVLDDLKKSLSNNNAAF</sequence>
<dbReference type="RefSeq" id="WP_112345478.1">
    <property type="nucleotide sequence ID" value="NZ_QMKK01000058.1"/>
</dbReference>
<dbReference type="OrthoDB" id="7822595at2"/>
<comment type="caution">
    <text evidence="3">The sequence shown here is derived from an EMBL/GenBank/DDBJ whole genome shotgun (WGS) entry which is preliminary data.</text>
</comment>
<dbReference type="Gene3D" id="3.40.190.170">
    <property type="entry name" value="Bacterial extracellular solute-binding protein, family 7"/>
    <property type="match status" value="1"/>
</dbReference>
<dbReference type="PANTHER" id="PTHR33376">
    <property type="match status" value="1"/>
</dbReference>
<evidence type="ECO:0000256" key="1">
    <source>
        <dbReference type="ARBA" id="ARBA00022729"/>
    </source>
</evidence>
<gene>
    <name evidence="3" type="ORF">DQ393_30610</name>
</gene>
<dbReference type="InterPro" id="IPR018389">
    <property type="entry name" value="DctP_fam"/>
</dbReference>
<feature type="signal peptide" evidence="2">
    <location>
        <begin position="1"/>
        <end position="31"/>
    </location>
</feature>
<evidence type="ECO:0000313" key="4">
    <source>
        <dbReference type="Proteomes" id="UP000251205"/>
    </source>
</evidence>
<dbReference type="NCBIfam" id="NF037995">
    <property type="entry name" value="TRAP_S1"/>
    <property type="match status" value="1"/>
</dbReference>
<dbReference type="PANTHER" id="PTHR33376:SF15">
    <property type="entry name" value="BLL6794 PROTEIN"/>
    <property type="match status" value="1"/>
</dbReference>
<feature type="chain" id="PRO_5016279823" evidence="2">
    <location>
        <begin position="32"/>
        <end position="347"/>
    </location>
</feature>
<evidence type="ECO:0000313" key="3">
    <source>
        <dbReference type="EMBL" id="RAX37777.1"/>
    </source>
</evidence>
<protein>
    <submittedName>
        <fullName evidence="3">C4-dicarboxylate ABC transporter</fullName>
    </submittedName>
</protein>
<dbReference type="Proteomes" id="UP000251205">
    <property type="component" value="Unassembled WGS sequence"/>
</dbReference>
<dbReference type="CDD" id="cd13665">
    <property type="entry name" value="PBP2_TRAP_Dctp3_4"/>
    <property type="match status" value="1"/>
</dbReference>
<reference evidence="3 4" key="1">
    <citation type="submission" date="2018-06" db="EMBL/GenBank/DDBJ databases">
        <title>Whole Genome Sequence of an efficient microsymbiont, Rhizobium tropici.</title>
        <authorList>
            <person name="Srinivasan R."/>
            <person name="Singh H.V."/>
            <person name="Srivastava R."/>
            <person name="Kumari B."/>
            <person name="Radhakrishna A."/>
        </authorList>
    </citation>
    <scope>NUCLEOTIDE SEQUENCE [LARGE SCALE GENOMIC DNA]</scope>
    <source>
        <strain evidence="3 4">IGFRI Rhizo-19</strain>
    </source>
</reference>
<dbReference type="GO" id="GO:0055085">
    <property type="term" value="P:transmembrane transport"/>
    <property type="evidence" value="ECO:0007669"/>
    <property type="project" value="InterPro"/>
</dbReference>
<dbReference type="AlphaFoldDB" id="A0A329Y3B3"/>
<name>A0A329Y3B3_RHITR</name>
<dbReference type="EMBL" id="QMKK01000058">
    <property type="protein sequence ID" value="RAX37777.1"/>
    <property type="molecule type" value="Genomic_DNA"/>
</dbReference>
<evidence type="ECO:0000256" key="2">
    <source>
        <dbReference type="SAM" id="SignalP"/>
    </source>
</evidence>
<dbReference type="InterPro" id="IPR038404">
    <property type="entry name" value="TRAP_DctP_sf"/>
</dbReference>
<keyword evidence="1 2" id="KW-0732">Signal</keyword>
<proteinExistence type="predicted"/>
<dbReference type="Pfam" id="PF03480">
    <property type="entry name" value="DctP"/>
    <property type="match status" value="1"/>
</dbReference>
<accession>A0A329Y3B3</accession>